<proteinExistence type="predicted"/>
<reference evidence="2 3" key="1">
    <citation type="journal article" date="2016" name="Nat. Commun.">
        <title>Thousands of microbial genomes shed light on interconnected biogeochemical processes in an aquifer system.</title>
        <authorList>
            <person name="Anantharaman K."/>
            <person name="Brown C.T."/>
            <person name="Hug L.A."/>
            <person name="Sharon I."/>
            <person name="Castelle C.J."/>
            <person name="Probst A.J."/>
            <person name="Thomas B.C."/>
            <person name="Singh A."/>
            <person name="Wilkins M.J."/>
            <person name="Karaoz U."/>
            <person name="Brodie E.L."/>
            <person name="Williams K.H."/>
            <person name="Hubbard S.S."/>
            <person name="Banfield J.F."/>
        </authorList>
    </citation>
    <scope>NUCLEOTIDE SEQUENCE [LARGE SCALE GENOMIC DNA]</scope>
</reference>
<gene>
    <name evidence="2" type="ORF">A2Z11_01245</name>
</gene>
<comment type="caution">
    <text evidence="2">The sequence shown here is derived from an EMBL/GenBank/DDBJ whole genome shotgun (WGS) entry which is preliminary data.</text>
</comment>
<dbReference type="Pfam" id="PF21956">
    <property type="entry name" value="DUF6922"/>
    <property type="match status" value="1"/>
</dbReference>
<dbReference type="STRING" id="1802596.A2Z11_01245"/>
<sequence>MKKIPKEFQKYFWDVAINSVDAEKYSRYVIERLLEYGDKRGVSWLVITYPKESIISVLKISRNLSTKSANFWSKIYNIPVEEIRCLKVRSTQLQERTWPY</sequence>
<evidence type="ECO:0000313" key="2">
    <source>
        <dbReference type="EMBL" id="OGY26189.1"/>
    </source>
</evidence>
<organism evidence="2 3">
    <name type="scientific">Candidatus Woykebacteria bacterium RBG_16_43_9</name>
    <dbReference type="NCBI Taxonomy" id="1802596"/>
    <lineage>
        <taxon>Bacteria</taxon>
        <taxon>Candidatus Woykeibacteriota</taxon>
    </lineage>
</organism>
<feature type="domain" description="DUF6922" evidence="1">
    <location>
        <begin position="9"/>
        <end position="58"/>
    </location>
</feature>
<dbReference type="EMBL" id="MHCS01000030">
    <property type="protein sequence ID" value="OGY26189.1"/>
    <property type="molecule type" value="Genomic_DNA"/>
</dbReference>
<dbReference type="Proteomes" id="UP000176389">
    <property type="component" value="Unassembled WGS sequence"/>
</dbReference>
<protein>
    <recommendedName>
        <fullName evidence="1">DUF6922 domain-containing protein</fullName>
    </recommendedName>
</protein>
<evidence type="ECO:0000259" key="1">
    <source>
        <dbReference type="Pfam" id="PF21956"/>
    </source>
</evidence>
<name>A0A1G1WER4_9BACT</name>
<accession>A0A1G1WER4</accession>
<dbReference type="AlphaFoldDB" id="A0A1G1WER4"/>
<dbReference type="InterPro" id="IPR053830">
    <property type="entry name" value="DUF6922"/>
</dbReference>
<evidence type="ECO:0000313" key="3">
    <source>
        <dbReference type="Proteomes" id="UP000176389"/>
    </source>
</evidence>